<organism evidence="7 8">
    <name type="scientific">Azospirillum oleiclasticum</name>
    <dbReference type="NCBI Taxonomy" id="2735135"/>
    <lineage>
        <taxon>Bacteria</taxon>
        <taxon>Pseudomonadati</taxon>
        <taxon>Pseudomonadota</taxon>
        <taxon>Alphaproteobacteria</taxon>
        <taxon>Rhodospirillales</taxon>
        <taxon>Azospirillaceae</taxon>
        <taxon>Azospirillum</taxon>
    </lineage>
</organism>
<reference evidence="7 8" key="1">
    <citation type="submission" date="2020-05" db="EMBL/GenBank/DDBJ databases">
        <title>Azospirillum oleiclasticum sp. nov, a nitrogen-fixing and heavy crude oil-emulsifying bacterium isolated from the crude oil of Yumen Oilfield.</title>
        <authorList>
            <person name="Wu D."/>
            <person name="Cai M."/>
            <person name="Zhang X."/>
        </authorList>
    </citation>
    <scope>NUCLEOTIDE SEQUENCE [LARGE SCALE GENOMIC DNA]</scope>
    <source>
        <strain evidence="7 8">ROY-1-1-2</strain>
    </source>
</reference>
<feature type="binding site" description="in other chain" evidence="6">
    <location>
        <position position="109"/>
    </location>
    <ligand>
        <name>5-phospho-alpha-D-ribose 1-diphosphate</name>
        <dbReference type="ChEBI" id="CHEBI:58017"/>
        <note>ligand shared between dimeric partners</note>
    </ligand>
</feature>
<comment type="cofactor">
    <cofactor evidence="6">
        <name>Mg(2+)</name>
        <dbReference type="ChEBI" id="CHEBI:18420"/>
    </cofactor>
</comment>
<keyword evidence="8" id="KW-1185">Reference proteome</keyword>
<evidence type="ECO:0000256" key="6">
    <source>
        <dbReference type="HAMAP-Rule" id="MF_01208"/>
    </source>
</evidence>
<dbReference type="PANTHER" id="PTHR19278:SF9">
    <property type="entry name" value="URIDINE 5'-MONOPHOSPHATE SYNTHASE"/>
    <property type="match status" value="1"/>
</dbReference>
<dbReference type="Proteomes" id="UP000584642">
    <property type="component" value="Unassembled WGS sequence"/>
</dbReference>
<dbReference type="InterPro" id="IPR023031">
    <property type="entry name" value="OPRT"/>
</dbReference>
<evidence type="ECO:0000256" key="1">
    <source>
        <dbReference type="ARBA" id="ARBA00004889"/>
    </source>
</evidence>
<dbReference type="InterPro" id="IPR029057">
    <property type="entry name" value="PRTase-like"/>
</dbReference>
<feature type="binding site" evidence="6">
    <location>
        <position position="139"/>
    </location>
    <ligand>
        <name>orotate</name>
        <dbReference type="ChEBI" id="CHEBI:30839"/>
    </ligand>
</feature>
<evidence type="ECO:0000256" key="4">
    <source>
        <dbReference type="ARBA" id="ARBA00022679"/>
    </source>
</evidence>
<feature type="binding site" description="in other chain" evidence="6">
    <location>
        <begin position="135"/>
        <end position="143"/>
    </location>
    <ligand>
        <name>5-phospho-alpha-D-ribose 1-diphosphate</name>
        <dbReference type="ChEBI" id="CHEBI:58017"/>
        <note>ligand shared between dimeric partners</note>
    </ligand>
</feature>
<evidence type="ECO:0000313" key="7">
    <source>
        <dbReference type="EMBL" id="NYZ20125.1"/>
    </source>
</evidence>
<comment type="subunit">
    <text evidence="6">Homodimer.</text>
</comment>
<comment type="caution">
    <text evidence="7">The sequence shown here is derived from an EMBL/GenBank/DDBJ whole genome shotgun (WGS) entry which is preliminary data.</text>
</comment>
<keyword evidence="5 6" id="KW-0665">Pyrimidine biosynthesis</keyword>
<proteinExistence type="inferred from homology"/>
<comment type="function">
    <text evidence="6">Catalyzes the transfer of a ribosyl phosphate group from 5-phosphoribose 1-diphosphate to orotate, leading to the formation of orotidine monophosphate (OMP).</text>
</comment>
<dbReference type="InterPro" id="IPR000836">
    <property type="entry name" value="PRTase_dom"/>
</dbReference>
<comment type="similarity">
    <text evidence="6">Belongs to the purine/pyrimidine phosphoribosyltransferase family. PyrE subfamily.</text>
</comment>
<dbReference type="PANTHER" id="PTHR19278">
    <property type="entry name" value="OROTATE PHOSPHORIBOSYLTRANSFERASE"/>
    <property type="match status" value="1"/>
</dbReference>
<comment type="catalytic activity">
    <reaction evidence="6">
        <text>orotidine 5'-phosphate + diphosphate = orotate + 5-phospho-alpha-D-ribose 1-diphosphate</text>
        <dbReference type="Rhea" id="RHEA:10380"/>
        <dbReference type="ChEBI" id="CHEBI:30839"/>
        <dbReference type="ChEBI" id="CHEBI:33019"/>
        <dbReference type="ChEBI" id="CHEBI:57538"/>
        <dbReference type="ChEBI" id="CHEBI:58017"/>
        <dbReference type="EC" id="2.4.2.10"/>
    </reaction>
</comment>
<dbReference type="EMBL" id="JABFDB010000006">
    <property type="protein sequence ID" value="NYZ20125.1"/>
    <property type="molecule type" value="Genomic_DNA"/>
</dbReference>
<keyword evidence="3 6" id="KW-0328">Glycosyltransferase</keyword>
<evidence type="ECO:0000256" key="3">
    <source>
        <dbReference type="ARBA" id="ARBA00022676"/>
    </source>
</evidence>
<dbReference type="EC" id="2.4.2.10" evidence="2 6"/>
<comment type="pathway">
    <text evidence="1 6">Pyrimidine metabolism; UMP biosynthesis via de novo pathway; UMP from orotate: step 1/2.</text>
</comment>
<dbReference type="SUPFAM" id="SSF53271">
    <property type="entry name" value="PRTase-like"/>
    <property type="match status" value="1"/>
</dbReference>
<dbReference type="RefSeq" id="WP_180281896.1">
    <property type="nucleotide sequence ID" value="NZ_JABFDB010000006.1"/>
</dbReference>
<keyword evidence="6" id="KW-0460">Magnesium</keyword>
<comment type="caution">
    <text evidence="6">Lacks conserved residue(s) required for the propagation of feature annotation.</text>
</comment>
<evidence type="ECO:0000256" key="5">
    <source>
        <dbReference type="ARBA" id="ARBA00022975"/>
    </source>
</evidence>
<dbReference type="GO" id="GO:0016757">
    <property type="term" value="F:glycosyltransferase activity"/>
    <property type="evidence" value="ECO:0007669"/>
    <property type="project" value="UniProtKB-KW"/>
</dbReference>
<gene>
    <name evidence="6" type="primary">pyrE</name>
    <name evidence="7" type="ORF">HND93_10400</name>
</gene>
<evidence type="ECO:0000256" key="2">
    <source>
        <dbReference type="ARBA" id="ARBA00011971"/>
    </source>
</evidence>
<evidence type="ECO:0000313" key="8">
    <source>
        <dbReference type="Proteomes" id="UP000584642"/>
    </source>
</evidence>
<dbReference type="CDD" id="cd06223">
    <property type="entry name" value="PRTases_typeI"/>
    <property type="match status" value="1"/>
</dbReference>
<accession>A0ABX2T8J5</accession>
<dbReference type="HAMAP" id="MF_01208">
    <property type="entry name" value="PyrE"/>
    <property type="match status" value="1"/>
</dbReference>
<name>A0ABX2T8J5_9PROT</name>
<protein>
    <recommendedName>
        <fullName evidence="2 6">Orotate phosphoribosyltransferase</fullName>
        <shortName evidence="6">OPRT</shortName>
        <shortName evidence="6">OPRTase</shortName>
        <ecNumber evidence="2 6">2.4.2.10</ecNumber>
    </recommendedName>
</protein>
<dbReference type="Gene3D" id="3.40.50.2020">
    <property type="match status" value="1"/>
</dbReference>
<feature type="binding site" evidence="6">
    <location>
        <position position="108"/>
    </location>
    <ligand>
        <name>5-phospho-alpha-D-ribose 1-diphosphate</name>
        <dbReference type="ChEBI" id="CHEBI:58017"/>
        <note>ligand shared between dimeric partners</note>
    </ligand>
</feature>
<keyword evidence="4 6" id="KW-0808">Transferase</keyword>
<sequence length="234" mass="25764">MIPEPWDIESRRNAMQTAQWLLETGAVRYDPQNPCRHGSGLVSPLHVEGRLLLSHPGTRGGVIRLALRMIEEEVTDARLDAVAAAEGAGVPFATLIADRLGLPLVFVRKEGREPCSYKDRLEGPVEPGWNLLLVEQLATDGHRKARFAEPLTQAGCRVAHAFVLFQYGIFDAIHDHLAKLGITLHALCTWWDILDAAAAGHFLDARAQAEIEAFLADPRRWTADHTTRSASNAA</sequence>